<evidence type="ECO:0000256" key="4">
    <source>
        <dbReference type="ARBA" id="ARBA00022692"/>
    </source>
</evidence>
<keyword evidence="6 10" id="KW-1133">Transmembrane helix</keyword>
<dbReference type="OrthoDB" id="7542426at2759"/>
<dbReference type="GO" id="GO:0007165">
    <property type="term" value="P:signal transduction"/>
    <property type="evidence" value="ECO:0007669"/>
    <property type="project" value="UniProtKB-KW"/>
</dbReference>
<dbReference type="GO" id="GO:0005549">
    <property type="term" value="F:odorant binding"/>
    <property type="evidence" value="ECO:0007669"/>
    <property type="project" value="InterPro"/>
</dbReference>
<keyword evidence="5" id="KW-0552">Olfaction</keyword>
<dbReference type="Pfam" id="PF02949">
    <property type="entry name" value="7tm_6"/>
    <property type="match status" value="1"/>
</dbReference>
<accession>A0A8I6SRX2</accession>
<evidence type="ECO:0000313" key="12">
    <source>
        <dbReference type="Proteomes" id="UP000494040"/>
    </source>
</evidence>
<evidence type="ECO:0000313" key="11">
    <source>
        <dbReference type="EnsemblMetazoa" id="XP_024080865.1"/>
    </source>
</evidence>
<keyword evidence="7 10" id="KW-0472">Membrane</keyword>
<evidence type="ECO:0000256" key="6">
    <source>
        <dbReference type="ARBA" id="ARBA00022989"/>
    </source>
</evidence>
<evidence type="ECO:0000256" key="10">
    <source>
        <dbReference type="SAM" id="Phobius"/>
    </source>
</evidence>
<keyword evidence="2" id="KW-1003">Cell membrane</keyword>
<dbReference type="PANTHER" id="PTHR21137">
    <property type="entry name" value="ODORANT RECEPTOR"/>
    <property type="match status" value="1"/>
</dbReference>
<dbReference type="GO" id="GO:0004984">
    <property type="term" value="F:olfactory receptor activity"/>
    <property type="evidence" value="ECO:0007669"/>
    <property type="project" value="InterPro"/>
</dbReference>
<organism evidence="11 12">
    <name type="scientific">Cimex lectularius</name>
    <name type="common">Bed bug</name>
    <name type="synonym">Acanthia lectularia</name>
    <dbReference type="NCBI Taxonomy" id="79782"/>
    <lineage>
        <taxon>Eukaryota</taxon>
        <taxon>Metazoa</taxon>
        <taxon>Ecdysozoa</taxon>
        <taxon>Arthropoda</taxon>
        <taxon>Hexapoda</taxon>
        <taxon>Insecta</taxon>
        <taxon>Pterygota</taxon>
        <taxon>Neoptera</taxon>
        <taxon>Paraneoptera</taxon>
        <taxon>Hemiptera</taxon>
        <taxon>Heteroptera</taxon>
        <taxon>Panheteroptera</taxon>
        <taxon>Cimicomorpha</taxon>
        <taxon>Cimicidae</taxon>
        <taxon>Cimex</taxon>
    </lineage>
</organism>
<evidence type="ECO:0000256" key="2">
    <source>
        <dbReference type="ARBA" id="ARBA00022475"/>
    </source>
</evidence>
<evidence type="ECO:0008006" key="13">
    <source>
        <dbReference type="Google" id="ProtNLM"/>
    </source>
</evidence>
<dbReference type="EnsemblMetazoa" id="XM_024225097.1">
    <property type="protein sequence ID" value="XP_024080865.1"/>
    <property type="gene ID" value="LOC106667307"/>
</dbReference>
<dbReference type="InterPro" id="IPR004117">
    <property type="entry name" value="7tm6_olfct_rcpt"/>
</dbReference>
<dbReference type="Proteomes" id="UP000494040">
    <property type="component" value="Unassembled WGS sequence"/>
</dbReference>
<evidence type="ECO:0000256" key="9">
    <source>
        <dbReference type="ARBA" id="ARBA00023224"/>
    </source>
</evidence>
<dbReference type="AlphaFoldDB" id="A0A8I6SRX2"/>
<sequence length="316" mass="35689">MIIVCILFMVKYRSVYSEIDRIIKSGVYDYGEDFTEEQQSICEGANKLVLKLGKLLTIAFIATVSTSLTKQTIFRRKPGSWNTLFKGWTPFVINTWPRYLIVFIVHIIMIINTSTSGYLLVLSFLTFGVHLVAQLKSLRIALQEIFLSEKNQSEEQILAKLKKCAAHHAEITRFFNLVQVYSGSVSGVLPIGSVGMICTFLYDMTGENTVEASFMVILPEASLITTYALIGQYITNEEVNFSVGKFAHLSLRYRLVRPTGVRPEISTADDDVLEEELGLEGVRSVQVQPGRSNRGHADHLHFLQCIERHEIRGNEE</sequence>
<reference evidence="11" key="1">
    <citation type="submission" date="2022-01" db="UniProtKB">
        <authorList>
            <consortium name="EnsemblMetazoa"/>
        </authorList>
    </citation>
    <scope>IDENTIFICATION</scope>
</reference>
<feature type="transmembrane region" description="Helical" evidence="10">
    <location>
        <begin position="91"/>
        <end position="111"/>
    </location>
</feature>
<dbReference type="PANTHER" id="PTHR21137:SF35">
    <property type="entry name" value="ODORANT RECEPTOR 19A-RELATED"/>
    <property type="match status" value="1"/>
</dbReference>
<evidence type="ECO:0000256" key="1">
    <source>
        <dbReference type="ARBA" id="ARBA00004651"/>
    </source>
</evidence>
<protein>
    <recommendedName>
        <fullName evidence="13">Odorant receptor</fullName>
    </recommendedName>
</protein>
<keyword evidence="4 10" id="KW-0812">Transmembrane</keyword>
<proteinExistence type="predicted"/>
<dbReference type="GO" id="GO:0005886">
    <property type="term" value="C:plasma membrane"/>
    <property type="evidence" value="ECO:0007669"/>
    <property type="project" value="UniProtKB-SubCell"/>
</dbReference>
<evidence type="ECO:0000256" key="3">
    <source>
        <dbReference type="ARBA" id="ARBA00022606"/>
    </source>
</evidence>
<name>A0A8I6SRX2_CIMLE</name>
<dbReference type="RefSeq" id="XP_024080865.1">
    <property type="nucleotide sequence ID" value="XM_024225097.1"/>
</dbReference>
<keyword evidence="8" id="KW-0675">Receptor</keyword>
<dbReference type="GeneID" id="106667307"/>
<dbReference type="KEGG" id="clec:106667307"/>
<keyword evidence="12" id="KW-1185">Reference proteome</keyword>
<keyword evidence="9" id="KW-0807">Transducer</keyword>
<keyword evidence="3" id="KW-0716">Sensory transduction</keyword>
<comment type="subcellular location">
    <subcellularLocation>
        <location evidence="1">Cell membrane</location>
        <topology evidence="1">Multi-pass membrane protein</topology>
    </subcellularLocation>
</comment>
<evidence type="ECO:0000256" key="8">
    <source>
        <dbReference type="ARBA" id="ARBA00023170"/>
    </source>
</evidence>
<evidence type="ECO:0000256" key="5">
    <source>
        <dbReference type="ARBA" id="ARBA00022725"/>
    </source>
</evidence>
<evidence type="ECO:0000256" key="7">
    <source>
        <dbReference type="ARBA" id="ARBA00023136"/>
    </source>
</evidence>